<dbReference type="EMBL" id="NKXO01000021">
    <property type="protein sequence ID" value="PKQ68934.1"/>
    <property type="molecule type" value="Genomic_DNA"/>
</dbReference>
<keyword evidence="6 9" id="KW-0472">Membrane</keyword>
<dbReference type="GO" id="GO:0022857">
    <property type="term" value="F:transmembrane transporter activity"/>
    <property type="evidence" value="ECO:0007669"/>
    <property type="project" value="InterPro"/>
</dbReference>
<evidence type="ECO:0000256" key="4">
    <source>
        <dbReference type="ARBA" id="ARBA00022692"/>
    </source>
</evidence>
<keyword evidence="4 7" id="KW-0812">Transmembrane</keyword>
<comment type="caution">
    <text evidence="10">The sequence shown here is derived from an EMBL/GenBank/DDBJ whole genome shotgun (WGS) entry which is preliminary data.</text>
</comment>
<evidence type="ECO:0000313" key="10">
    <source>
        <dbReference type="EMBL" id="PKQ68934.1"/>
    </source>
</evidence>
<accession>A0A2N3IF22</accession>
<dbReference type="PANTHER" id="PTHR30558">
    <property type="entry name" value="EXBD MEMBRANE COMPONENT OF PMF-DRIVEN MACROMOLECULE IMPORT SYSTEM"/>
    <property type="match status" value="1"/>
</dbReference>
<dbReference type="Proteomes" id="UP000233387">
    <property type="component" value="Unassembled WGS sequence"/>
</dbReference>
<reference evidence="10 11" key="1">
    <citation type="submission" date="2017-06" db="EMBL/GenBank/DDBJ databases">
        <title>Raineya orbicola gen. nov., sp. nov. a slightly thermophilic bacterium of the phylum Bacteroidetes and the description of Raineyaceae fam. nov.</title>
        <authorList>
            <person name="Albuquerque L."/>
            <person name="Polonia A.R.M."/>
            <person name="Barroso C."/>
            <person name="Froufe H.J.C."/>
            <person name="Lage O."/>
            <person name="Lobo-Da-Cunha A."/>
            <person name="Egas C."/>
            <person name="Da Costa M.S."/>
        </authorList>
    </citation>
    <scope>NUCLEOTIDE SEQUENCE [LARGE SCALE GENOMIC DNA]</scope>
    <source>
        <strain evidence="10 11">SPSPC-11</strain>
    </source>
</reference>
<keyword evidence="7" id="KW-0653">Protein transport</keyword>
<keyword evidence="11" id="KW-1185">Reference proteome</keyword>
<feature type="transmembrane region" description="Helical" evidence="9">
    <location>
        <begin position="28"/>
        <end position="48"/>
    </location>
</feature>
<dbReference type="OrthoDB" id="952702at2"/>
<evidence type="ECO:0000256" key="6">
    <source>
        <dbReference type="ARBA" id="ARBA00023136"/>
    </source>
</evidence>
<dbReference type="AlphaFoldDB" id="A0A2N3IF22"/>
<comment type="subcellular location">
    <subcellularLocation>
        <location evidence="1">Cell membrane</location>
        <topology evidence="1">Single-pass membrane protein</topology>
    </subcellularLocation>
    <subcellularLocation>
        <location evidence="7">Cell membrane</location>
        <topology evidence="7">Single-pass type II membrane protein</topology>
    </subcellularLocation>
</comment>
<dbReference type="InterPro" id="IPR003400">
    <property type="entry name" value="ExbD"/>
</dbReference>
<evidence type="ECO:0000256" key="8">
    <source>
        <dbReference type="SAM" id="MobiDB-lite"/>
    </source>
</evidence>
<keyword evidence="5 9" id="KW-1133">Transmembrane helix</keyword>
<feature type="compositionally biased region" description="Basic residues" evidence="8">
    <location>
        <begin position="14"/>
        <end position="23"/>
    </location>
</feature>
<comment type="similarity">
    <text evidence="2 7">Belongs to the ExbD/TolR family.</text>
</comment>
<feature type="region of interest" description="Disordered" evidence="8">
    <location>
        <begin position="1"/>
        <end position="23"/>
    </location>
</feature>
<dbReference type="GO" id="GO:0005886">
    <property type="term" value="C:plasma membrane"/>
    <property type="evidence" value="ECO:0007669"/>
    <property type="project" value="UniProtKB-SubCell"/>
</dbReference>
<dbReference type="RefSeq" id="WP_101358735.1">
    <property type="nucleotide sequence ID" value="NZ_NKXO01000021.1"/>
</dbReference>
<gene>
    <name evidence="10" type="ORF">Rain11_1467</name>
</gene>
<proteinExistence type="inferred from homology"/>
<dbReference type="GO" id="GO:0015031">
    <property type="term" value="P:protein transport"/>
    <property type="evidence" value="ECO:0007669"/>
    <property type="project" value="UniProtKB-KW"/>
</dbReference>
<evidence type="ECO:0000256" key="7">
    <source>
        <dbReference type="RuleBase" id="RU003879"/>
    </source>
</evidence>
<keyword evidence="3" id="KW-1003">Cell membrane</keyword>
<evidence type="ECO:0000256" key="1">
    <source>
        <dbReference type="ARBA" id="ARBA00004162"/>
    </source>
</evidence>
<evidence type="ECO:0000256" key="9">
    <source>
        <dbReference type="SAM" id="Phobius"/>
    </source>
</evidence>
<sequence length="183" mass="20888">MADIDTSQGGGKDGKKKGPKKVSTKVDMTPMVDLAFLLITFFMLTTTFNTPKIMQVIMPDKTEKDPAKRDQAKGDCSIIILGDKDNKLYWYQVIKGQTPQLQEIEYSSEKIRDFLTQKKKEIKAKGDCPQMIVVIKFKDDARFKNMVDVLDEMAIVGVSRYGIQDIEPNDLKLIEEYKKQAKR</sequence>
<evidence type="ECO:0000256" key="2">
    <source>
        <dbReference type="ARBA" id="ARBA00005811"/>
    </source>
</evidence>
<keyword evidence="7" id="KW-0813">Transport</keyword>
<dbReference type="PANTHER" id="PTHR30558:SF3">
    <property type="entry name" value="BIOPOLYMER TRANSPORT PROTEIN EXBD-RELATED"/>
    <property type="match status" value="1"/>
</dbReference>
<dbReference type="Pfam" id="PF02472">
    <property type="entry name" value="ExbD"/>
    <property type="match status" value="1"/>
</dbReference>
<name>A0A2N3IF22_9BACT</name>
<organism evidence="10 11">
    <name type="scientific">Raineya orbicola</name>
    <dbReference type="NCBI Taxonomy" id="2016530"/>
    <lineage>
        <taxon>Bacteria</taxon>
        <taxon>Pseudomonadati</taxon>
        <taxon>Bacteroidota</taxon>
        <taxon>Cytophagia</taxon>
        <taxon>Cytophagales</taxon>
        <taxon>Raineyaceae</taxon>
        <taxon>Raineya</taxon>
    </lineage>
</organism>
<evidence type="ECO:0000256" key="5">
    <source>
        <dbReference type="ARBA" id="ARBA00022989"/>
    </source>
</evidence>
<evidence type="ECO:0000256" key="3">
    <source>
        <dbReference type="ARBA" id="ARBA00022475"/>
    </source>
</evidence>
<protein>
    <submittedName>
        <fullName evidence="10">Biopolymer transport protein ExbD/TolR</fullName>
    </submittedName>
</protein>
<evidence type="ECO:0000313" key="11">
    <source>
        <dbReference type="Proteomes" id="UP000233387"/>
    </source>
</evidence>